<protein>
    <submittedName>
        <fullName evidence="12">Signal-regulatory protein beta-2-like isoform X1</fullName>
    </submittedName>
</protein>
<dbReference type="Pfam" id="PF07686">
    <property type="entry name" value="V-set"/>
    <property type="match status" value="2"/>
</dbReference>
<accession>A0A9W2Y3H1</accession>
<keyword evidence="4" id="KW-0391">Immunity</keyword>
<evidence type="ECO:0000256" key="9">
    <source>
        <dbReference type="SAM" id="SignalP"/>
    </source>
</evidence>
<keyword evidence="2" id="KW-1003">Cell membrane</keyword>
<dbReference type="GO" id="GO:0009617">
    <property type="term" value="P:response to bacterium"/>
    <property type="evidence" value="ECO:0007669"/>
    <property type="project" value="TreeGrafter"/>
</dbReference>
<sequence length="335" mass="37463">MMRLLVFLMFTFGRGTDEQHFLTKTINVGEDATLTCSRPSSESGLLFWVKLAPGHLPEVVAASYTFDTGFINATPRVSARKEPGTFVLHIKKMELSDTAFYYCEKFDQLKKIILNSTFLRVKGPEPNVTAIIEHVSSNPVRPGDSVTLQCSVFSDPDDRTCSEGPRVYWFRAATNKSHPVLVYATENSKGECEPSSETQSSQKCVFSFSRHNVSSSDAGTYHCAVATCGHIVFGNGVNLDIDEVNIWLYVLSVALTLSVIIIVLLIYIIKRNSCGCFIDSRNAPRNSDQQSQKVNENDMIYSLTNFVKRKPAKKEKRVTNEAEDVIIYSDVRVLE</sequence>
<keyword evidence="8" id="KW-1133">Transmembrane helix</keyword>
<dbReference type="GeneID" id="114864918"/>
<evidence type="ECO:0000256" key="4">
    <source>
        <dbReference type="ARBA" id="ARBA00022859"/>
    </source>
</evidence>
<dbReference type="InterPro" id="IPR013106">
    <property type="entry name" value="Ig_V-set"/>
</dbReference>
<keyword evidence="11" id="KW-1185">Reference proteome</keyword>
<keyword evidence="8" id="KW-0812">Transmembrane</keyword>
<keyword evidence="6" id="KW-1015">Disulfide bond</keyword>
<evidence type="ECO:0000256" key="6">
    <source>
        <dbReference type="ARBA" id="ARBA00023157"/>
    </source>
</evidence>
<dbReference type="PANTHER" id="PTHR19433">
    <property type="entry name" value="T-CELL RECEPTOR ALPHA CHAIN V REGION-RELATED"/>
    <property type="match status" value="1"/>
</dbReference>
<dbReference type="SMART" id="SM00409">
    <property type="entry name" value="IG"/>
    <property type="match status" value="2"/>
</dbReference>
<dbReference type="PANTHER" id="PTHR19433:SF133">
    <property type="entry name" value="IMMUNE-TYPE RECEPTOR 5 PRECURSOR-RELATED"/>
    <property type="match status" value="1"/>
</dbReference>
<evidence type="ECO:0000259" key="10">
    <source>
        <dbReference type="PROSITE" id="PS50835"/>
    </source>
</evidence>
<dbReference type="InterPro" id="IPR003599">
    <property type="entry name" value="Ig_sub"/>
</dbReference>
<dbReference type="Gene3D" id="2.60.40.10">
    <property type="entry name" value="Immunoglobulins"/>
    <property type="match status" value="2"/>
</dbReference>
<dbReference type="AlphaFoldDB" id="A0A9W2Y3H1"/>
<organism evidence="11 12">
    <name type="scientific">Betta splendens</name>
    <name type="common">Siamese fighting fish</name>
    <dbReference type="NCBI Taxonomy" id="158456"/>
    <lineage>
        <taxon>Eukaryota</taxon>
        <taxon>Metazoa</taxon>
        <taxon>Chordata</taxon>
        <taxon>Craniata</taxon>
        <taxon>Vertebrata</taxon>
        <taxon>Euteleostomi</taxon>
        <taxon>Actinopterygii</taxon>
        <taxon>Neopterygii</taxon>
        <taxon>Teleostei</taxon>
        <taxon>Neoteleostei</taxon>
        <taxon>Acanthomorphata</taxon>
        <taxon>Anabantaria</taxon>
        <taxon>Anabantiformes</taxon>
        <taxon>Anabantoidei</taxon>
        <taxon>Osphronemidae</taxon>
        <taxon>Betta</taxon>
    </lineage>
</organism>
<evidence type="ECO:0000256" key="7">
    <source>
        <dbReference type="ARBA" id="ARBA00023180"/>
    </source>
</evidence>
<evidence type="ECO:0000256" key="5">
    <source>
        <dbReference type="ARBA" id="ARBA00023136"/>
    </source>
</evidence>
<feature type="signal peptide" evidence="9">
    <location>
        <begin position="1"/>
        <end position="15"/>
    </location>
</feature>
<keyword evidence="3 9" id="KW-0732">Signal</keyword>
<reference evidence="12" key="1">
    <citation type="submission" date="2025-08" db="UniProtKB">
        <authorList>
            <consortium name="RefSeq"/>
        </authorList>
    </citation>
    <scope>IDENTIFICATION</scope>
</reference>
<dbReference type="InterPro" id="IPR036179">
    <property type="entry name" value="Ig-like_dom_sf"/>
</dbReference>
<dbReference type="PROSITE" id="PS50835">
    <property type="entry name" value="IG_LIKE"/>
    <property type="match status" value="1"/>
</dbReference>
<evidence type="ECO:0000256" key="2">
    <source>
        <dbReference type="ARBA" id="ARBA00022475"/>
    </source>
</evidence>
<dbReference type="GO" id="GO:0005886">
    <property type="term" value="C:plasma membrane"/>
    <property type="evidence" value="ECO:0007669"/>
    <property type="project" value="UniProtKB-SubCell"/>
</dbReference>
<dbReference type="InterPro" id="IPR007110">
    <property type="entry name" value="Ig-like_dom"/>
</dbReference>
<proteinExistence type="predicted"/>
<evidence type="ECO:0000313" key="12">
    <source>
        <dbReference type="RefSeq" id="XP_055368511.1"/>
    </source>
</evidence>
<evidence type="ECO:0000313" key="11">
    <source>
        <dbReference type="Proteomes" id="UP000515150"/>
    </source>
</evidence>
<dbReference type="Proteomes" id="UP000515150">
    <property type="component" value="Chromosome 10"/>
</dbReference>
<keyword evidence="7" id="KW-0325">Glycoprotein</keyword>
<dbReference type="SMART" id="SM00406">
    <property type="entry name" value="IGv"/>
    <property type="match status" value="2"/>
</dbReference>
<dbReference type="GO" id="GO:0002376">
    <property type="term" value="P:immune system process"/>
    <property type="evidence" value="ECO:0007669"/>
    <property type="project" value="UniProtKB-KW"/>
</dbReference>
<evidence type="ECO:0000256" key="8">
    <source>
        <dbReference type="SAM" id="Phobius"/>
    </source>
</evidence>
<keyword evidence="5 8" id="KW-0472">Membrane</keyword>
<dbReference type="CDD" id="cd00099">
    <property type="entry name" value="IgV"/>
    <property type="match status" value="1"/>
</dbReference>
<comment type="subcellular location">
    <subcellularLocation>
        <location evidence="1">Cell membrane</location>
    </subcellularLocation>
</comment>
<evidence type="ECO:0000256" key="1">
    <source>
        <dbReference type="ARBA" id="ARBA00004236"/>
    </source>
</evidence>
<dbReference type="SUPFAM" id="SSF48726">
    <property type="entry name" value="Immunoglobulin"/>
    <property type="match status" value="2"/>
</dbReference>
<feature type="chain" id="PRO_5040887328" evidence="9">
    <location>
        <begin position="16"/>
        <end position="335"/>
    </location>
</feature>
<dbReference type="RefSeq" id="XP_055368511.1">
    <property type="nucleotide sequence ID" value="XM_055512536.1"/>
</dbReference>
<feature type="domain" description="Ig-like" evidence="10">
    <location>
        <begin position="126"/>
        <end position="225"/>
    </location>
</feature>
<feature type="transmembrane region" description="Helical" evidence="8">
    <location>
        <begin position="246"/>
        <end position="269"/>
    </location>
</feature>
<name>A0A9W2Y3H1_BETSP</name>
<dbReference type="InterPro" id="IPR052051">
    <property type="entry name" value="TCR_complex_component"/>
</dbReference>
<evidence type="ECO:0000256" key="3">
    <source>
        <dbReference type="ARBA" id="ARBA00022729"/>
    </source>
</evidence>
<dbReference type="InterPro" id="IPR013783">
    <property type="entry name" value="Ig-like_fold"/>
</dbReference>
<gene>
    <name evidence="12" type="primary">LOC114864918</name>
</gene>
<dbReference type="OrthoDB" id="8947657at2759"/>